<evidence type="ECO:0000313" key="4">
    <source>
        <dbReference type="Proteomes" id="UP000260644"/>
    </source>
</evidence>
<comment type="caution">
    <text evidence="3">The sequence shown here is derived from an EMBL/GenBank/DDBJ whole genome shotgun (WGS) entry which is preliminary data.</text>
</comment>
<dbReference type="InterPro" id="IPR025665">
    <property type="entry name" value="Beta-barrel_OMP_2"/>
</dbReference>
<proteinExistence type="predicted"/>
<dbReference type="AlphaFoldDB" id="A0A3E1YG51"/>
<dbReference type="OrthoDB" id="947434at2"/>
<keyword evidence="1" id="KW-0732">Signal</keyword>
<gene>
    <name evidence="3" type="ORF">DVR12_00800</name>
</gene>
<evidence type="ECO:0000256" key="1">
    <source>
        <dbReference type="SAM" id="SignalP"/>
    </source>
</evidence>
<feature type="domain" description="Outer membrane protein beta-barrel" evidence="2">
    <location>
        <begin position="18"/>
        <end position="173"/>
    </location>
</feature>
<dbReference type="EMBL" id="QPMM01000001">
    <property type="protein sequence ID" value="RFS26359.1"/>
    <property type="molecule type" value="Genomic_DNA"/>
</dbReference>
<accession>A0A3E1YG51</accession>
<keyword evidence="4" id="KW-1185">Reference proteome</keyword>
<feature type="signal peptide" evidence="1">
    <location>
        <begin position="1"/>
        <end position="18"/>
    </location>
</feature>
<dbReference type="Pfam" id="PF13568">
    <property type="entry name" value="OMP_b-brl_2"/>
    <property type="match status" value="1"/>
</dbReference>
<evidence type="ECO:0000313" key="3">
    <source>
        <dbReference type="EMBL" id="RFS26359.1"/>
    </source>
</evidence>
<organism evidence="3 4">
    <name type="scientific">Chitinophaga silvatica</name>
    <dbReference type="NCBI Taxonomy" id="2282649"/>
    <lineage>
        <taxon>Bacteria</taxon>
        <taxon>Pseudomonadati</taxon>
        <taxon>Bacteroidota</taxon>
        <taxon>Chitinophagia</taxon>
        <taxon>Chitinophagales</taxon>
        <taxon>Chitinophagaceae</taxon>
        <taxon>Chitinophaga</taxon>
    </lineage>
</organism>
<dbReference type="RefSeq" id="WP_116973551.1">
    <property type="nucleotide sequence ID" value="NZ_QPMM01000001.1"/>
</dbReference>
<dbReference type="Proteomes" id="UP000260644">
    <property type="component" value="Unassembled WGS sequence"/>
</dbReference>
<feature type="chain" id="PRO_5017765384" evidence="1">
    <location>
        <begin position="19"/>
        <end position="196"/>
    </location>
</feature>
<sequence>MKKLLSVFLLFSFISVHAQRTIHYGVKFDGGLYKLDGEGIQSKYTLGGQIGVFGYRDFSSRWGFASELMVSQANPKKAGDFAAKYIYTSNSMANTSIRLNYLTIPLLIRYNINQIVSLNAGPQYSFLFFEDENLLTYNRVAFKRSDFAAAAGFTLTFDKLHVFGRYLWGLSDINNIDDRYKWKSQQAQLGLGFNIR</sequence>
<name>A0A3E1YG51_9BACT</name>
<evidence type="ECO:0000259" key="2">
    <source>
        <dbReference type="Pfam" id="PF13568"/>
    </source>
</evidence>
<reference evidence="3 4" key="1">
    <citation type="submission" date="2018-07" db="EMBL/GenBank/DDBJ databases">
        <title>Chitinophaga K2CV101002-2 sp. nov., isolated from a monsoon evergreen broad-leaved forest soil.</title>
        <authorList>
            <person name="Lv Y."/>
        </authorList>
    </citation>
    <scope>NUCLEOTIDE SEQUENCE [LARGE SCALE GENOMIC DNA]</scope>
    <source>
        <strain evidence="3 4">GDMCC 1.1288</strain>
    </source>
</reference>
<protein>
    <submittedName>
        <fullName evidence="3">PorT family protein</fullName>
    </submittedName>
</protein>